<organism evidence="2 3">
    <name type="scientific">Trema orientale</name>
    <name type="common">Charcoal tree</name>
    <name type="synonym">Celtis orientalis</name>
    <dbReference type="NCBI Taxonomy" id="63057"/>
    <lineage>
        <taxon>Eukaryota</taxon>
        <taxon>Viridiplantae</taxon>
        <taxon>Streptophyta</taxon>
        <taxon>Embryophyta</taxon>
        <taxon>Tracheophyta</taxon>
        <taxon>Spermatophyta</taxon>
        <taxon>Magnoliopsida</taxon>
        <taxon>eudicotyledons</taxon>
        <taxon>Gunneridae</taxon>
        <taxon>Pentapetalae</taxon>
        <taxon>rosids</taxon>
        <taxon>fabids</taxon>
        <taxon>Rosales</taxon>
        <taxon>Cannabaceae</taxon>
        <taxon>Trema</taxon>
    </lineage>
</organism>
<feature type="region of interest" description="Disordered" evidence="1">
    <location>
        <begin position="75"/>
        <end position="99"/>
    </location>
</feature>
<name>A0A2P5C3P3_TREOI</name>
<dbReference type="InParanoid" id="A0A2P5C3P3"/>
<evidence type="ECO:0000313" key="2">
    <source>
        <dbReference type="EMBL" id="PON55594.1"/>
    </source>
</evidence>
<keyword evidence="3" id="KW-1185">Reference proteome</keyword>
<dbReference type="AlphaFoldDB" id="A0A2P5C3P3"/>
<accession>A0A2P5C3P3</accession>
<dbReference type="Proteomes" id="UP000237000">
    <property type="component" value="Unassembled WGS sequence"/>
</dbReference>
<gene>
    <name evidence="2" type="ORF">TorRG33x02_298870</name>
</gene>
<comment type="caution">
    <text evidence="2">The sequence shown here is derived from an EMBL/GenBank/DDBJ whole genome shotgun (WGS) entry which is preliminary data.</text>
</comment>
<sequence length="99" mass="10667">MAKIPASAEAAEHEFVDPSLGGTGIDPLILRVGLGNPSSSTSTIIPLHDNIADQNWVNNILRSRVQAALKKFLRRGNSSSSSSPDLPHHQIDVDEDWGK</sequence>
<protein>
    <submittedName>
        <fullName evidence="2">Uncharacterized protein</fullName>
    </submittedName>
</protein>
<evidence type="ECO:0000256" key="1">
    <source>
        <dbReference type="SAM" id="MobiDB-lite"/>
    </source>
</evidence>
<proteinExistence type="predicted"/>
<reference evidence="3" key="1">
    <citation type="submission" date="2016-06" db="EMBL/GenBank/DDBJ databases">
        <title>Parallel loss of symbiosis genes in relatives of nitrogen-fixing non-legume Parasponia.</title>
        <authorList>
            <person name="Van Velzen R."/>
            <person name="Holmer R."/>
            <person name="Bu F."/>
            <person name="Rutten L."/>
            <person name="Van Zeijl A."/>
            <person name="Liu W."/>
            <person name="Santuari L."/>
            <person name="Cao Q."/>
            <person name="Sharma T."/>
            <person name="Shen D."/>
            <person name="Roswanjaya Y."/>
            <person name="Wardhani T."/>
            <person name="Kalhor M.S."/>
            <person name="Jansen J."/>
            <person name="Van den Hoogen J."/>
            <person name="Gungor B."/>
            <person name="Hartog M."/>
            <person name="Hontelez J."/>
            <person name="Verver J."/>
            <person name="Yang W.-C."/>
            <person name="Schijlen E."/>
            <person name="Repin R."/>
            <person name="Schilthuizen M."/>
            <person name="Schranz E."/>
            <person name="Heidstra R."/>
            <person name="Miyata K."/>
            <person name="Fedorova E."/>
            <person name="Kohlen W."/>
            <person name="Bisseling T."/>
            <person name="Smit S."/>
            <person name="Geurts R."/>
        </authorList>
    </citation>
    <scope>NUCLEOTIDE SEQUENCE [LARGE SCALE GENOMIC DNA]</scope>
    <source>
        <strain evidence="3">cv. RG33-2</strain>
    </source>
</reference>
<evidence type="ECO:0000313" key="3">
    <source>
        <dbReference type="Proteomes" id="UP000237000"/>
    </source>
</evidence>
<feature type="compositionally biased region" description="Basic and acidic residues" evidence="1">
    <location>
        <begin position="86"/>
        <end position="99"/>
    </location>
</feature>
<feature type="region of interest" description="Disordered" evidence="1">
    <location>
        <begin position="1"/>
        <end position="22"/>
    </location>
</feature>
<dbReference type="OrthoDB" id="10291050at2759"/>
<dbReference type="EMBL" id="JXTC01000419">
    <property type="protein sequence ID" value="PON55594.1"/>
    <property type="molecule type" value="Genomic_DNA"/>
</dbReference>